<protein>
    <submittedName>
        <fullName evidence="1">Uncharacterized protein</fullName>
    </submittedName>
</protein>
<proteinExistence type="predicted"/>
<dbReference type="AlphaFoldDB" id="A0A2N6QR20"/>
<accession>A0A2N6QR20</accession>
<comment type="caution">
    <text evidence="1">The sequence shown here is derived from an EMBL/GenBank/DDBJ whole genome shotgun (WGS) entry which is preliminary data.</text>
</comment>
<dbReference type="OrthoDB" id="1082757at2"/>
<organism evidence="1 2">
    <name type="scientific">Hoylesella buccalis</name>
    <dbReference type="NCBI Taxonomy" id="28127"/>
    <lineage>
        <taxon>Bacteria</taxon>
        <taxon>Pseudomonadati</taxon>
        <taxon>Bacteroidota</taxon>
        <taxon>Bacteroidia</taxon>
        <taxon>Bacteroidales</taxon>
        <taxon>Prevotellaceae</taxon>
        <taxon>Hoylesella</taxon>
    </lineage>
</organism>
<dbReference type="EMBL" id="PNGJ01000004">
    <property type="protein sequence ID" value="PMC24301.1"/>
    <property type="molecule type" value="Genomic_DNA"/>
</dbReference>
<sequence>MSIREQNKLYYLLLILSLVLKSCVIDIKPLGYSVKNCTKDTLFIYLTVSDTLPNDIYYGMHPEDTIGLVPEDTTWVYIHGKKVVLNNFYYVFPDSTSGGIYPLYNDTCYIYAIKKQIITRYTLDKIRERKLYDRQVVTKKDFHDRFFEYRPVGMSSNSH</sequence>
<evidence type="ECO:0000313" key="1">
    <source>
        <dbReference type="EMBL" id="PMC24301.1"/>
    </source>
</evidence>
<evidence type="ECO:0000313" key="2">
    <source>
        <dbReference type="Proteomes" id="UP000235564"/>
    </source>
</evidence>
<reference evidence="1 2" key="1">
    <citation type="submission" date="2017-09" db="EMBL/GenBank/DDBJ databases">
        <title>Bacterial strain isolated from the female urinary microbiota.</title>
        <authorList>
            <person name="Thomas-White K."/>
            <person name="Kumar N."/>
            <person name="Forster S."/>
            <person name="Putonti C."/>
            <person name="Lawley T."/>
            <person name="Wolfe A.J."/>
        </authorList>
    </citation>
    <scope>NUCLEOTIDE SEQUENCE [LARGE SCALE GENOMIC DNA]</scope>
    <source>
        <strain evidence="1 2">UMB0536</strain>
    </source>
</reference>
<gene>
    <name evidence="1" type="ORF">CJ231_06175</name>
</gene>
<dbReference type="Proteomes" id="UP000235564">
    <property type="component" value="Unassembled WGS sequence"/>
</dbReference>
<name>A0A2N6QR20_9BACT</name>